<name>A0ABS3VM48_MICEH</name>
<reference evidence="3 4" key="1">
    <citation type="submission" date="2019-12" db="EMBL/GenBank/DDBJ databases">
        <title>Whole genome sequencing of endophytic Actinobacterium Micromonospora sp. MPMI6T.</title>
        <authorList>
            <person name="Evv R."/>
            <person name="Podile A.R."/>
        </authorList>
    </citation>
    <scope>NUCLEOTIDE SEQUENCE [LARGE SCALE GENOMIC DNA]</scope>
    <source>
        <strain evidence="3 4">MPMI6</strain>
    </source>
</reference>
<evidence type="ECO:0000313" key="4">
    <source>
        <dbReference type="Proteomes" id="UP000823521"/>
    </source>
</evidence>
<dbReference type="SUPFAM" id="SSF55811">
    <property type="entry name" value="Nudix"/>
    <property type="match status" value="1"/>
</dbReference>
<dbReference type="PROSITE" id="PS51462">
    <property type="entry name" value="NUDIX"/>
    <property type="match status" value="1"/>
</dbReference>
<dbReference type="CDD" id="cd04683">
    <property type="entry name" value="NUDIX_Hydrolase"/>
    <property type="match status" value="1"/>
</dbReference>
<dbReference type="EMBL" id="WVUH01000030">
    <property type="protein sequence ID" value="MBO4205589.1"/>
    <property type="molecule type" value="Genomic_DNA"/>
</dbReference>
<proteinExistence type="predicted"/>
<dbReference type="PANTHER" id="PTHR16099:SF5">
    <property type="entry name" value="NUCLEOTIDE TRIPHOSPHATE DIPHOSPHATASE NUDT15"/>
    <property type="match status" value="1"/>
</dbReference>
<keyword evidence="1" id="KW-0378">Hydrolase</keyword>
<sequence length="174" mass="19637">MPSGRLDFIVGQSVGITRSHRGKEPHVAPQRQRAQVDVHLILRRGDDILLGQRINTGWADGQWHVPSGHGEDRESALHTLVRETGEEIGIAIDAAEARFAHLVHHYTESARMAVFFEVTRWTGEPVNTEPDKCTGWRWFPLTDLPDPLIPYAAQALAHYSKGEPYSERGWEDMP</sequence>
<dbReference type="Gene3D" id="3.90.79.10">
    <property type="entry name" value="Nucleoside Triphosphate Pyrophosphohydrolase"/>
    <property type="match status" value="1"/>
</dbReference>
<comment type="caution">
    <text evidence="3">The sequence shown here is derived from an EMBL/GenBank/DDBJ whole genome shotgun (WGS) entry which is preliminary data.</text>
</comment>
<dbReference type="InterPro" id="IPR020084">
    <property type="entry name" value="NUDIX_hydrolase_CS"/>
</dbReference>
<evidence type="ECO:0000313" key="3">
    <source>
        <dbReference type="EMBL" id="MBO4205589.1"/>
    </source>
</evidence>
<dbReference type="PANTHER" id="PTHR16099">
    <property type="entry name" value="8-OXO-DGTP DIPHOSPHATES NUDT15"/>
    <property type="match status" value="1"/>
</dbReference>
<evidence type="ECO:0000256" key="1">
    <source>
        <dbReference type="ARBA" id="ARBA00022801"/>
    </source>
</evidence>
<keyword evidence="4" id="KW-1185">Reference proteome</keyword>
<protein>
    <submittedName>
        <fullName evidence="3">NUDIX domain-containing protein</fullName>
    </submittedName>
</protein>
<gene>
    <name evidence="3" type="ORF">GSF22_06140</name>
</gene>
<dbReference type="PROSITE" id="PS00893">
    <property type="entry name" value="NUDIX_BOX"/>
    <property type="match status" value="1"/>
</dbReference>
<dbReference type="Proteomes" id="UP000823521">
    <property type="component" value="Unassembled WGS sequence"/>
</dbReference>
<feature type="domain" description="Nudix hydrolase" evidence="2">
    <location>
        <begin position="31"/>
        <end position="164"/>
    </location>
</feature>
<dbReference type="InterPro" id="IPR000086">
    <property type="entry name" value="NUDIX_hydrolase_dom"/>
</dbReference>
<dbReference type="InterPro" id="IPR015797">
    <property type="entry name" value="NUDIX_hydrolase-like_dom_sf"/>
</dbReference>
<evidence type="ECO:0000259" key="2">
    <source>
        <dbReference type="PROSITE" id="PS51462"/>
    </source>
</evidence>
<accession>A0ABS3VM48</accession>
<organism evidence="3 4">
    <name type="scientific">Micromonospora echinofusca</name>
    <dbReference type="NCBI Taxonomy" id="47858"/>
    <lineage>
        <taxon>Bacteria</taxon>
        <taxon>Bacillati</taxon>
        <taxon>Actinomycetota</taxon>
        <taxon>Actinomycetes</taxon>
        <taxon>Micromonosporales</taxon>
        <taxon>Micromonosporaceae</taxon>
        <taxon>Micromonospora</taxon>
    </lineage>
</organism>
<dbReference type="Pfam" id="PF00293">
    <property type="entry name" value="NUDIX"/>
    <property type="match status" value="1"/>
</dbReference>